<keyword evidence="1" id="KW-0418">Kinase</keyword>
<dbReference type="InterPro" id="IPR036890">
    <property type="entry name" value="HATPase_C_sf"/>
</dbReference>
<protein>
    <recommendedName>
        <fullName evidence="3">Histidine kinase/HSP90-like ATPase domain-containing protein</fullName>
    </recommendedName>
</protein>
<evidence type="ECO:0000256" key="1">
    <source>
        <dbReference type="ARBA" id="ARBA00022527"/>
    </source>
</evidence>
<dbReference type="PANTHER" id="PTHR35526:SF3">
    <property type="entry name" value="ANTI-SIGMA-F FACTOR RSBW"/>
    <property type="match status" value="1"/>
</dbReference>
<dbReference type="InterPro" id="IPR003594">
    <property type="entry name" value="HATPase_dom"/>
</dbReference>
<feature type="region of interest" description="Disordered" evidence="2">
    <location>
        <begin position="1"/>
        <end position="37"/>
    </location>
</feature>
<keyword evidence="5" id="KW-1185">Reference proteome</keyword>
<keyword evidence="1" id="KW-0808">Transferase</keyword>
<comment type="caution">
    <text evidence="4">The sequence shown here is derived from an EMBL/GenBank/DDBJ whole genome shotgun (WGS) entry which is preliminary data.</text>
</comment>
<reference evidence="4 5" key="1">
    <citation type="submission" date="2019-12" db="EMBL/GenBank/DDBJ databases">
        <title>Whole genome shotgun sequence of Streptomyces hygroscopicus subsp. glebosus NBRC 13786.</title>
        <authorList>
            <person name="Ichikawa N."/>
            <person name="Kimura A."/>
            <person name="Kitahashi Y."/>
            <person name="Komaki H."/>
            <person name="Tamura T."/>
        </authorList>
    </citation>
    <scope>NUCLEOTIDE SEQUENCE [LARGE SCALE GENOMIC DNA]</scope>
    <source>
        <strain evidence="4 5">NBRC 13786</strain>
    </source>
</reference>
<organism evidence="4 5">
    <name type="scientific">Streptomyces glebosus</name>
    <dbReference type="NCBI Taxonomy" id="249580"/>
    <lineage>
        <taxon>Bacteria</taxon>
        <taxon>Bacillati</taxon>
        <taxon>Actinomycetota</taxon>
        <taxon>Actinomycetes</taxon>
        <taxon>Kitasatosporales</taxon>
        <taxon>Streptomycetaceae</taxon>
        <taxon>Streptomyces</taxon>
    </lineage>
</organism>
<feature type="domain" description="Histidine kinase/HSP90-like ATPase" evidence="3">
    <location>
        <begin position="31"/>
        <end position="138"/>
    </location>
</feature>
<dbReference type="PANTHER" id="PTHR35526">
    <property type="entry name" value="ANTI-SIGMA-F FACTOR RSBW-RELATED"/>
    <property type="match status" value="1"/>
</dbReference>
<sequence>MSTRARPAATRPTATPPPAAAYRLPSDQQGPAQARNALRHQLHVWRISSEPAHSAELLLSELVANAVQAQASGAREVGVRFAWAGGRLRLEVRDASDELPVMNDAEEDEECGRGLVLVDALASGWGVDRDGTGKTVWAELAVCETSAPRQPSALRSR</sequence>
<evidence type="ECO:0000256" key="2">
    <source>
        <dbReference type="SAM" id="MobiDB-lite"/>
    </source>
</evidence>
<dbReference type="Proteomes" id="UP000430079">
    <property type="component" value="Unassembled WGS sequence"/>
</dbReference>
<name>A0A640SUD8_9ACTN</name>
<dbReference type="AlphaFoldDB" id="A0A640SUD8"/>
<dbReference type="GO" id="GO:0004674">
    <property type="term" value="F:protein serine/threonine kinase activity"/>
    <property type="evidence" value="ECO:0007669"/>
    <property type="project" value="UniProtKB-KW"/>
</dbReference>
<dbReference type="Gene3D" id="3.30.565.10">
    <property type="entry name" value="Histidine kinase-like ATPase, C-terminal domain"/>
    <property type="match status" value="1"/>
</dbReference>
<keyword evidence="1" id="KW-0723">Serine/threonine-protein kinase</keyword>
<feature type="compositionally biased region" description="Low complexity" evidence="2">
    <location>
        <begin position="1"/>
        <end position="13"/>
    </location>
</feature>
<gene>
    <name evidence="4" type="ORF">Sgleb_30040</name>
</gene>
<evidence type="ECO:0000313" key="5">
    <source>
        <dbReference type="Proteomes" id="UP000430079"/>
    </source>
</evidence>
<evidence type="ECO:0000259" key="3">
    <source>
        <dbReference type="Pfam" id="PF13581"/>
    </source>
</evidence>
<accession>A0A640SUD8</accession>
<proteinExistence type="predicted"/>
<dbReference type="InterPro" id="IPR050267">
    <property type="entry name" value="Anti-sigma-factor_SerPK"/>
</dbReference>
<dbReference type="CDD" id="cd16936">
    <property type="entry name" value="HATPase_RsbW-like"/>
    <property type="match status" value="1"/>
</dbReference>
<dbReference type="Pfam" id="PF13581">
    <property type="entry name" value="HATPase_c_2"/>
    <property type="match status" value="1"/>
</dbReference>
<dbReference type="EMBL" id="BLIO01000001">
    <property type="protein sequence ID" value="GFE14957.1"/>
    <property type="molecule type" value="Genomic_DNA"/>
</dbReference>
<dbReference type="RefSeq" id="WP_190142971.1">
    <property type="nucleotide sequence ID" value="NZ_BLIO01000001.1"/>
</dbReference>
<evidence type="ECO:0000313" key="4">
    <source>
        <dbReference type="EMBL" id="GFE14957.1"/>
    </source>
</evidence>
<dbReference type="SUPFAM" id="SSF55874">
    <property type="entry name" value="ATPase domain of HSP90 chaperone/DNA topoisomerase II/histidine kinase"/>
    <property type="match status" value="1"/>
</dbReference>